<protein>
    <submittedName>
        <fullName evidence="3">Uncharacterized protein LOC112689064</fullName>
    </submittedName>
</protein>
<reference evidence="3" key="1">
    <citation type="submission" date="2025-08" db="UniProtKB">
        <authorList>
            <consortium name="RefSeq"/>
        </authorList>
    </citation>
    <scope>IDENTIFICATION</scope>
    <source>
        <tissue evidence="3">Whole body</tissue>
    </source>
</reference>
<evidence type="ECO:0000259" key="1">
    <source>
        <dbReference type="Pfam" id="PF10545"/>
    </source>
</evidence>
<dbReference type="Proteomes" id="UP000694846">
    <property type="component" value="Unplaced"/>
</dbReference>
<evidence type="ECO:0000313" key="2">
    <source>
        <dbReference type="Proteomes" id="UP000694846"/>
    </source>
</evidence>
<dbReference type="AlphaFoldDB" id="A0A8B8G623"/>
<feature type="domain" description="MADF" evidence="1">
    <location>
        <begin position="44"/>
        <end position="80"/>
    </location>
</feature>
<name>A0A8B8G623_9HEMI</name>
<sequence>MTSSYPLHDSTLLAVALATCDRTMLVLGDKYRTEKWNSKTTIKFVLEVRTHECQWNVKCKEYKNKQMRESAYQKTVQAMNIVGFSVPKVNLYYMYFCNINSNWSGVIITKILYSSSIANFLKILTELPRVSRLSNHFLVHNRFFFLIRFQVFVSMTIFKRWLNV</sequence>
<dbReference type="GeneID" id="112689064"/>
<dbReference type="RefSeq" id="XP_025418352.1">
    <property type="nucleotide sequence ID" value="XM_025562567.1"/>
</dbReference>
<dbReference type="OrthoDB" id="6629625at2759"/>
<organism evidence="2 3">
    <name type="scientific">Sipha flava</name>
    <name type="common">yellow sugarcane aphid</name>
    <dbReference type="NCBI Taxonomy" id="143950"/>
    <lineage>
        <taxon>Eukaryota</taxon>
        <taxon>Metazoa</taxon>
        <taxon>Ecdysozoa</taxon>
        <taxon>Arthropoda</taxon>
        <taxon>Hexapoda</taxon>
        <taxon>Insecta</taxon>
        <taxon>Pterygota</taxon>
        <taxon>Neoptera</taxon>
        <taxon>Paraneoptera</taxon>
        <taxon>Hemiptera</taxon>
        <taxon>Sternorrhyncha</taxon>
        <taxon>Aphidomorpha</taxon>
        <taxon>Aphidoidea</taxon>
        <taxon>Aphididae</taxon>
        <taxon>Sipha</taxon>
    </lineage>
</organism>
<proteinExistence type="predicted"/>
<evidence type="ECO:0000313" key="3">
    <source>
        <dbReference type="RefSeq" id="XP_025418352.1"/>
    </source>
</evidence>
<dbReference type="InterPro" id="IPR006578">
    <property type="entry name" value="MADF-dom"/>
</dbReference>
<dbReference type="Pfam" id="PF10545">
    <property type="entry name" value="MADF_DNA_bdg"/>
    <property type="match status" value="1"/>
</dbReference>
<accession>A0A8B8G623</accession>
<gene>
    <name evidence="3" type="primary">LOC112689064</name>
</gene>
<keyword evidence="2" id="KW-1185">Reference proteome</keyword>